<proteinExistence type="predicted"/>
<organism evidence="2 3">
    <name type="scientific">Bifidobacterium panos</name>
    <dbReference type="NCBI Taxonomy" id="2675321"/>
    <lineage>
        <taxon>Bacteria</taxon>
        <taxon>Bacillati</taxon>
        <taxon>Actinomycetota</taxon>
        <taxon>Actinomycetes</taxon>
        <taxon>Bifidobacteriales</taxon>
        <taxon>Bifidobacteriaceae</taxon>
        <taxon>Bifidobacterium</taxon>
    </lineage>
</organism>
<keyword evidence="3" id="KW-1185">Reference proteome</keyword>
<dbReference type="InterPro" id="IPR023365">
    <property type="entry name" value="Sortase_dom-sf"/>
</dbReference>
<feature type="transmembrane region" description="Helical" evidence="1">
    <location>
        <begin position="273"/>
        <end position="292"/>
    </location>
</feature>
<dbReference type="EMBL" id="JAAIIJ010000023">
    <property type="protein sequence ID" value="NMN02584.1"/>
    <property type="molecule type" value="Genomic_DNA"/>
</dbReference>
<keyword evidence="1" id="KW-1133">Transmembrane helix</keyword>
<protein>
    <submittedName>
        <fullName evidence="2">SrtB family sortase</fullName>
    </submittedName>
</protein>
<dbReference type="Proteomes" id="UP000553756">
    <property type="component" value="Unassembled WGS sequence"/>
</dbReference>
<dbReference type="InterPro" id="IPR009835">
    <property type="entry name" value="SrtB"/>
</dbReference>
<reference evidence="2 3" key="1">
    <citation type="submission" date="2020-02" db="EMBL/GenBank/DDBJ databases">
        <title>Characterization of phylogenetic diversity of novel bifidobacterial species isolated in Czech ZOOs.</title>
        <authorList>
            <person name="Lugli G.A."/>
            <person name="Vera N.B."/>
            <person name="Ventura M."/>
        </authorList>
    </citation>
    <scope>NUCLEOTIDE SEQUENCE [LARGE SCALE GENOMIC DNA]</scope>
    <source>
        <strain evidence="2 3">DSM 109963</strain>
    </source>
</reference>
<evidence type="ECO:0000313" key="2">
    <source>
        <dbReference type="EMBL" id="NMN02584.1"/>
    </source>
</evidence>
<keyword evidence="1" id="KW-0472">Membrane</keyword>
<dbReference type="Gene3D" id="2.40.260.10">
    <property type="entry name" value="Sortase"/>
    <property type="match status" value="1"/>
</dbReference>
<accession>A0ABX1SXM4</accession>
<dbReference type="NCBIfam" id="TIGR03064">
    <property type="entry name" value="sortase_srtB"/>
    <property type="match status" value="1"/>
</dbReference>
<name>A0ABX1SXM4_9BIFI</name>
<gene>
    <name evidence="2" type="ORF">G1C94_1206</name>
</gene>
<evidence type="ECO:0000256" key="1">
    <source>
        <dbReference type="SAM" id="Phobius"/>
    </source>
</evidence>
<keyword evidence="1" id="KW-0812">Transmembrane</keyword>
<dbReference type="SUPFAM" id="SSF63817">
    <property type="entry name" value="Sortase"/>
    <property type="match status" value="1"/>
</dbReference>
<evidence type="ECO:0000313" key="3">
    <source>
        <dbReference type="Proteomes" id="UP000553756"/>
    </source>
</evidence>
<dbReference type="PROSITE" id="PS51257">
    <property type="entry name" value="PROKAR_LIPOPROTEIN"/>
    <property type="match status" value="1"/>
</dbReference>
<comment type="caution">
    <text evidence="2">The sequence shown here is derived from an EMBL/GenBank/DDBJ whole genome shotgun (WGS) entry which is preliminary data.</text>
</comment>
<sequence>MCGEAGRKAVRGANFVVNAVVVAVLLGFLAIGCYALWDSHQVSTAASASQWQPYKPAPSNTLSFDELRGINPDVKAWLQVYGTGIDYPVVQGRDNNTYLSRNAKGEEALSGSVFLDAKSKSDFSSFPSIVYGHHMEDHLMFGDLDEFDAKDFFDEHQYGNLFYDGRDWGVEFFGFLEADAYDGNIYQTNLDGQAARREWLSYVESKLKYRRASVSVDTGSRVLMLSTCASEKTNGRWVLLGRITDETYGNPYVKWPNTGTGVDGFRGWFGIPWYDWLLIALAAGLGIVLYVTKRKRKQEDGQDSPSEGSE</sequence>
<feature type="transmembrane region" description="Helical" evidence="1">
    <location>
        <begin position="12"/>
        <end position="37"/>
    </location>
</feature>
<dbReference type="CDD" id="cd05826">
    <property type="entry name" value="Sortase_B"/>
    <property type="match status" value="1"/>
</dbReference>